<dbReference type="Gene3D" id="1.20.144.10">
    <property type="entry name" value="Phosphatidic acid phosphatase type 2/haloperoxidase"/>
    <property type="match status" value="1"/>
</dbReference>
<evidence type="ECO:0000313" key="9">
    <source>
        <dbReference type="Proteomes" id="UP000011777"/>
    </source>
</evidence>
<organism evidence="8 9">
    <name type="scientific">Candida maltosa (strain Xu316)</name>
    <name type="common">Yeast</name>
    <dbReference type="NCBI Taxonomy" id="1245528"/>
    <lineage>
        <taxon>Eukaryota</taxon>
        <taxon>Fungi</taxon>
        <taxon>Dikarya</taxon>
        <taxon>Ascomycota</taxon>
        <taxon>Saccharomycotina</taxon>
        <taxon>Pichiomycetes</taxon>
        <taxon>Debaryomycetaceae</taxon>
        <taxon>Candida/Lodderomyces clade</taxon>
        <taxon>Candida</taxon>
    </lineage>
</organism>
<dbReference type="GO" id="GO:0006644">
    <property type="term" value="P:phospholipid metabolic process"/>
    <property type="evidence" value="ECO:0007669"/>
    <property type="project" value="InterPro"/>
</dbReference>
<evidence type="ECO:0000256" key="1">
    <source>
        <dbReference type="ARBA" id="ARBA00004141"/>
    </source>
</evidence>
<dbReference type="CDD" id="cd03390">
    <property type="entry name" value="PAP2_containing_1_like"/>
    <property type="match status" value="1"/>
</dbReference>
<evidence type="ECO:0000256" key="3">
    <source>
        <dbReference type="ARBA" id="ARBA00022692"/>
    </source>
</evidence>
<keyword evidence="4 6" id="KW-1133">Transmembrane helix</keyword>
<dbReference type="Pfam" id="PF01569">
    <property type="entry name" value="PAP2"/>
    <property type="match status" value="1"/>
</dbReference>
<evidence type="ECO:0000256" key="2">
    <source>
        <dbReference type="ARBA" id="ARBA00008816"/>
    </source>
</evidence>
<name>M3J5F5_CANMX</name>
<feature type="transmembrane region" description="Helical" evidence="6">
    <location>
        <begin position="186"/>
        <end position="205"/>
    </location>
</feature>
<feature type="domain" description="Phosphatidic acid phosphatase type 2/haloperoxidase" evidence="7">
    <location>
        <begin position="116"/>
        <end position="257"/>
    </location>
</feature>
<feature type="transmembrane region" description="Helical" evidence="6">
    <location>
        <begin position="109"/>
        <end position="131"/>
    </location>
</feature>
<feature type="transmembrane region" description="Helical" evidence="6">
    <location>
        <begin position="238"/>
        <end position="258"/>
    </location>
</feature>
<dbReference type="SMART" id="SM00014">
    <property type="entry name" value="acidPPc"/>
    <property type="match status" value="1"/>
</dbReference>
<protein>
    <recommendedName>
        <fullName evidence="7">Phosphatidic acid phosphatase type 2/haloperoxidase domain-containing protein</fullName>
    </recommendedName>
</protein>
<sequence length="299" mass="34492">MGAFDVINYFHRKDSRFNRITLGFESPNFIKWRVSDIFLVAVFVVVFFITPKLKPFHRQFTLDDTTIQHPFAERETVNVIELFIYSTVTPIIITFVTALILTAPKYKIYNTYVATLGLFLSVLITSVVTDISKNWIGRLRPDFLARCEPDKEAPRNQLVSIEVCTTSDMHRLEDGFRTTPSGHSSISFAGLFYLTLFLLGQTQAWNTKTGSLRTVVCFIPFMVAAWIALSRTQDYRHHFVDVFIGSCLGLVIGSWQYFRLFPWIGHKKSYSNLIIVEEEEEEEFKDDSNYTRLTDSSNV</sequence>
<dbReference type="GO" id="GO:0008195">
    <property type="term" value="F:phosphatidate phosphatase activity"/>
    <property type="evidence" value="ECO:0007669"/>
    <property type="project" value="TreeGrafter"/>
</dbReference>
<dbReference type="FunFam" id="1.20.144.10:FF:000017">
    <property type="entry name" value="Diacylglycerol pyrophosphate phosphatase 1"/>
    <property type="match status" value="1"/>
</dbReference>
<dbReference type="HOGENOM" id="CLU_021458_6_1_1"/>
<proteinExistence type="inferred from homology"/>
<dbReference type="Proteomes" id="UP000011777">
    <property type="component" value="Unassembled WGS sequence"/>
</dbReference>
<accession>M3J5F5</accession>
<dbReference type="OMA" id="WFSYRRY"/>
<keyword evidence="5 6" id="KW-0472">Membrane</keyword>
<dbReference type="PANTHER" id="PTHR10165:SF35">
    <property type="entry name" value="RE23632P"/>
    <property type="match status" value="1"/>
</dbReference>
<reference evidence="8 9" key="1">
    <citation type="submission" date="2013-02" db="EMBL/GenBank/DDBJ databases">
        <title>Genome sequence of Candida maltosa Xu316, a potential industrial strain for xylitol and ethanol production.</title>
        <authorList>
            <person name="Yu J."/>
            <person name="Wang Q."/>
            <person name="Geng X."/>
            <person name="Bao W."/>
            <person name="He P."/>
            <person name="Cai J."/>
        </authorList>
    </citation>
    <scope>NUCLEOTIDE SEQUENCE [LARGE SCALE GENOMIC DNA]</scope>
    <source>
        <strain evidence="9">Xu316</strain>
    </source>
</reference>
<feature type="transmembrane region" description="Helical" evidence="6">
    <location>
        <begin position="211"/>
        <end position="229"/>
    </location>
</feature>
<evidence type="ECO:0000259" key="7">
    <source>
        <dbReference type="SMART" id="SM00014"/>
    </source>
</evidence>
<feature type="transmembrane region" description="Helical" evidence="6">
    <location>
        <begin position="82"/>
        <end position="103"/>
    </location>
</feature>
<evidence type="ECO:0000313" key="8">
    <source>
        <dbReference type="EMBL" id="EMG47288.1"/>
    </source>
</evidence>
<dbReference type="GO" id="GO:0016020">
    <property type="term" value="C:membrane"/>
    <property type="evidence" value="ECO:0007669"/>
    <property type="project" value="UniProtKB-SubCell"/>
</dbReference>
<evidence type="ECO:0000256" key="6">
    <source>
        <dbReference type="SAM" id="Phobius"/>
    </source>
</evidence>
<dbReference type="PANTHER" id="PTHR10165">
    <property type="entry name" value="LIPID PHOSPHATE PHOSPHATASE"/>
    <property type="match status" value="1"/>
</dbReference>
<dbReference type="SUPFAM" id="SSF48317">
    <property type="entry name" value="Acid phosphatase/Vanadium-dependent haloperoxidase"/>
    <property type="match status" value="1"/>
</dbReference>
<keyword evidence="3 6" id="KW-0812">Transmembrane</keyword>
<keyword evidence="9" id="KW-1185">Reference proteome</keyword>
<comment type="subcellular location">
    <subcellularLocation>
        <location evidence="1">Membrane</location>
        <topology evidence="1">Multi-pass membrane protein</topology>
    </subcellularLocation>
</comment>
<gene>
    <name evidence="8" type="ORF">G210_2402</name>
</gene>
<dbReference type="STRING" id="1245528.M3J5F5"/>
<dbReference type="OrthoDB" id="10030083at2759"/>
<dbReference type="InterPro" id="IPR043216">
    <property type="entry name" value="PAP-like"/>
</dbReference>
<dbReference type="InterPro" id="IPR036938">
    <property type="entry name" value="PAP2/HPO_sf"/>
</dbReference>
<comment type="similarity">
    <text evidence="2">Belongs to the PA-phosphatase related phosphoesterase family.</text>
</comment>
<evidence type="ECO:0000256" key="4">
    <source>
        <dbReference type="ARBA" id="ARBA00022989"/>
    </source>
</evidence>
<dbReference type="eggNOG" id="KOG3030">
    <property type="taxonomic scope" value="Eukaryota"/>
</dbReference>
<feature type="transmembrane region" description="Helical" evidence="6">
    <location>
        <begin position="32"/>
        <end position="50"/>
    </location>
</feature>
<comment type="caution">
    <text evidence="8">The sequence shown here is derived from an EMBL/GenBank/DDBJ whole genome shotgun (WGS) entry which is preliminary data.</text>
</comment>
<dbReference type="GO" id="GO:0046839">
    <property type="term" value="P:phospholipid dephosphorylation"/>
    <property type="evidence" value="ECO:0007669"/>
    <property type="project" value="TreeGrafter"/>
</dbReference>
<dbReference type="InterPro" id="IPR000326">
    <property type="entry name" value="PAP2/HPO"/>
</dbReference>
<evidence type="ECO:0000256" key="5">
    <source>
        <dbReference type="ARBA" id="ARBA00023136"/>
    </source>
</evidence>
<dbReference type="EMBL" id="AOGT01001633">
    <property type="protein sequence ID" value="EMG47288.1"/>
    <property type="molecule type" value="Genomic_DNA"/>
</dbReference>
<dbReference type="AlphaFoldDB" id="M3J5F5"/>